<keyword evidence="1" id="KW-0472">Membrane</keyword>
<dbReference type="PANTHER" id="PTHR34351:SF1">
    <property type="entry name" value="SLR1927 PROTEIN"/>
    <property type="match status" value="1"/>
</dbReference>
<keyword evidence="1" id="KW-1133">Transmembrane helix</keyword>
<gene>
    <name evidence="3" type="ORF">EHW97_01255</name>
</gene>
<proteinExistence type="predicted"/>
<sequence length="383" mass="41892">MSWSRWPTPTRRGAAFLVAAVLAVVCAFAWSVPVLVQVAGVLVGILALALIAVAFGRPAWSAERDVDPRVADPGEPIGVHVRLRREGHSALDVVEWWEDASGGGHSGVLLDEGRGRAPGARYEVRLSQRGRHRIGPTSVRVSDPFGLASRWVELPGESSVVVLPRRVPLSSDSPLMQVLGGRDHLVEHRASARGLGEPDVLARPYRFGDPVKLLHWKATAHRGSLMVRQEEQQTRRRVVLVVDTRGGDERDLDWRVDAAASVLERLHRDDADVQVVVDEATVDVAPDVAPQEALIALALAAPSASIARWGDLGADRLVFAGRIDVETARHWLGQPDRAPAAVFVHASSDADAVEMLRREGWACVRYRDRDDVAQLWIEAEVRS</sequence>
<evidence type="ECO:0000256" key="1">
    <source>
        <dbReference type="SAM" id="Phobius"/>
    </source>
</evidence>
<dbReference type="PANTHER" id="PTHR34351">
    <property type="entry name" value="SLR1927 PROTEIN-RELATED"/>
    <property type="match status" value="1"/>
</dbReference>
<comment type="caution">
    <text evidence="3">The sequence shown here is derived from an EMBL/GenBank/DDBJ whole genome shotgun (WGS) entry which is preliminary data.</text>
</comment>
<dbReference type="OrthoDB" id="9812729at2"/>
<accession>A0A3N6ZSZ9</accession>
<evidence type="ECO:0000313" key="4">
    <source>
        <dbReference type="Proteomes" id="UP000275225"/>
    </source>
</evidence>
<dbReference type="Pfam" id="PF01882">
    <property type="entry name" value="DUF58"/>
    <property type="match status" value="1"/>
</dbReference>
<dbReference type="RefSeq" id="WP_124235343.1">
    <property type="nucleotide sequence ID" value="NZ_JBHUFI010000007.1"/>
</dbReference>
<feature type="transmembrane region" description="Helical" evidence="1">
    <location>
        <begin position="39"/>
        <end position="60"/>
    </location>
</feature>
<name>A0A3N6ZSZ9_9ACTN</name>
<feature type="domain" description="DUF58" evidence="2">
    <location>
        <begin position="202"/>
        <end position="245"/>
    </location>
</feature>
<reference evidence="3 4" key="1">
    <citation type="submission" date="2018-11" db="EMBL/GenBank/DDBJ databases">
        <authorList>
            <person name="Li F."/>
        </authorList>
    </citation>
    <scope>NUCLEOTIDE SEQUENCE [LARGE SCALE GENOMIC DNA]</scope>
    <source>
        <strain evidence="3 4">YS17T</strain>
    </source>
</reference>
<dbReference type="Proteomes" id="UP000275225">
    <property type="component" value="Unassembled WGS sequence"/>
</dbReference>
<organism evidence="3 4">
    <name type="scientific">Aeromicrobium camelliae</name>
    <dbReference type="NCBI Taxonomy" id="1538144"/>
    <lineage>
        <taxon>Bacteria</taxon>
        <taxon>Bacillati</taxon>
        <taxon>Actinomycetota</taxon>
        <taxon>Actinomycetes</taxon>
        <taxon>Propionibacteriales</taxon>
        <taxon>Nocardioidaceae</taxon>
        <taxon>Aeromicrobium</taxon>
    </lineage>
</organism>
<dbReference type="EMBL" id="RQJX01000001">
    <property type="protein sequence ID" value="RQN10147.1"/>
    <property type="molecule type" value="Genomic_DNA"/>
</dbReference>
<evidence type="ECO:0000259" key="2">
    <source>
        <dbReference type="Pfam" id="PF01882"/>
    </source>
</evidence>
<keyword evidence="4" id="KW-1185">Reference proteome</keyword>
<evidence type="ECO:0000313" key="3">
    <source>
        <dbReference type="EMBL" id="RQN10147.1"/>
    </source>
</evidence>
<dbReference type="InterPro" id="IPR002881">
    <property type="entry name" value="DUF58"/>
</dbReference>
<keyword evidence="1" id="KW-0812">Transmembrane</keyword>
<dbReference type="AlphaFoldDB" id="A0A3N6ZSZ9"/>
<protein>
    <submittedName>
        <fullName evidence="3">DUF58 domain-containing protein</fullName>
    </submittedName>
</protein>